<organism evidence="1 2">
    <name type="scientific">Lentzea roselyniae</name>
    <dbReference type="NCBI Taxonomy" id="531940"/>
    <lineage>
        <taxon>Bacteria</taxon>
        <taxon>Bacillati</taxon>
        <taxon>Actinomycetota</taxon>
        <taxon>Actinomycetes</taxon>
        <taxon>Pseudonocardiales</taxon>
        <taxon>Pseudonocardiaceae</taxon>
        <taxon>Lentzea</taxon>
    </lineage>
</organism>
<evidence type="ECO:0000313" key="2">
    <source>
        <dbReference type="Proteomes" id="UP001500711"/>
    </source>
</evidence>
<dbReference type="EMBL" id="BAABBE010000100">
    <property type="protein sequence ID" value="GAA3690702.1"/>
    <property type="molecule type" value="Genomic_DNA"/>
</dbReference>
<keyword evidence="2" id="KW-1185">Reference proteome</keyword>
<reference evidence="2" key="1">
    <citation type="journal article" date="2019" name="Int. J. Syst. Evol. Microbiol.">
        <title>The Global Catalogue of Microorganisms (GCM) 10K type strain sequencing project: providing services to taxonomists for standard genome sequencing and annotation.</title>
        <authorList>
            <consortium name="The Broad Institute Genomics Platform"/>
            <consortium name="The Broad Institute Genome Sequencing Center for Infectious Disease"/>
            <person name="Wu L."/>
            <person name="Ma J."/>
        </authorList>
    </citation>
    <scope>NUCLEOTIDE SEQUENCE [LARGE SCALE GENOMIC DNA]</scope>
    <source>
        <strain evidence="2">JCM 17494</strain>
    </source>
</reference>
<gene>
    <name evidence="1" type="ORF">GCM10022267_91360</name>
</gene>
<proteinExistence type="predicted"/>
<accession>A0ABP7CJD0</accession>
<name>A0ABP7CJD0_9PSEU</name>
<dbReference type="Proteomes" id="UP001500711">
    <property type="component" value="Unassembled WGS sequence"/>
</dbReference>
<sequence>MTSQTRWTFGKVMGSIIGSGAISVPPAEAVGARARLVSMSTAMAAKRDRVAPGLDTPCLVSIGLRNDLFSMAAFFL</sequence>
<evidence type="ECO:0000313" key="1">
    <source>
        <dbReference type="EMBL" id="GAA3690702.1"/>
    </source>
</evidence>
<protein>
    <submittedName>
        <fullName evidence="1">Uncharacterized protein</fullName>
    </submittedName>
</protein>
<comment type="caution">
    <text evidence="1">The sequence shown here is derived from an EMBL/GenBank/DDBJ whole genome shotgun (WGS) entry which is preliminary data.</text>
</comment>